<gene>
    <name evidence="4" type="ORF">HLB29_08490</name>
</gene>
<dbReference type="SUPFAM" id="SSF55729">
    <property type="entry name" value="Acyl-CoA N-acyltransferases (Nat)"/>
    <property type="match status" value="1"/>
</dbReference>
<reference evidence="4 5" key="1">
    <citation type="submission" date="2020-05" db="EMBL/GenBank/DDBJ databases">
        <title>Draft genome of xy-202 and genomic insight in genome of the genus Peptostreptococcus.</title>
        <authorList>
            <person name="Zhang Z."/>
        </authorList>
    </citation>
    <scope>NUCLEOTIDE SEQUENCE [LARGE SCALE GENOMIC DNA]</scope>
    <source>
        <strain evidence="4 5">DSM 27025</strain>
    </source>
</reference>
<protein>
    <submittedName>
        <fullName evidence="4">GNAT family N-acetyltransferase</fullName>
    </submittedName>
</protein>
<evidence type="ECO:0000313" key="4">
    <source>
        <dbReference type="EMBL" id="MBC2576715.1"/>
    </source>
</evidence>
<accession>A0ABR6TN18</accession>
<organism evidence="4 5">
    <name type="scientific">Peptostreptococcus canis</name>
    <dbReference type="NCBI Taxonomy" id="1159213"/>
    <lineage>
        <taxon>Bacteria</taxon>
        <taxon>Bacillati</taxon>
        <taxon>Bacillota</taxon>
        <taxon>Clostridia</taxon>
        <taxon>Peptostreptococcales</taxon>
        <taxon>Peptostreptococcaceae</taxon>
        <taxon>Peptostreptococcus</taxon>
    </lineage>
</organism>
<dbReference type="PANTHER" id="PTHR10545">
    <property type="entry name" value="DIAMINE N-ACETYLTRANSFERASE"/>
    <property type="match status" value="1"/>
</dbReference>
<dbReference type="InterPro" id="IPR051016">
    <property type="entry name" value="Diverse_Substrate_AcTransf"/>
</dbReference>
<dbReference type="RefSeq" id="WP_185624732.1">
    <property type="nucleotide sequence ID" value="NZ_JABGBW010000010.1"/>
</dbReference>
<dbReference type="PROSITE" id="PS51186">
    <property type="entry name" value="GNAT"/>
    <property type="match status" value="1"/>
</dbReference>
<dbReference type="CDD" id="cd04301">
    <property type="entry name" value="NAT_SF"/>
    <property type="match status" value="1"/>
</dbReference>
<dbReference type="Proteomes" id="UP000713904">
    <property type="component" value="Unassembled WGS sequence"/>
</dbReference>
<dbReference type="PANTHER" id="PTHR10545:SF29">
    <property type="entry name" value="GH14572P-RELATED"/>
    <property type="match status" value="1"/>
</dbReference>
<proteinExistence type="predicted"/>
<evidence type="ECO:0000259" key="3">
    <source>
        <dbReference type="PROSITE" id="PS51186"/>
    </source>
</evidence>
<sequence length="146" mass="17117">MNFKTFSKERYDELLDMMSEFYTSDAVAHPIPFKTIKKLLDDIISQNYLVKGLEVYYEGNLVGFGITTSYYASEVAGITVQLEDLYIQKEYRSKGIAKKYFNYIMNNNPEAVRFRLEVSPSNTRAIELYNKMGFDKLEYNQMIFDL</sequence>
<dbReference type="EMBL" id="JABGBW010000010">
    <property type="protein sequence ID" value="MBC2576715.1"/>
    <property type="molecule type" value="Genomic_DNA"/>
</dbReference>
<keyword evidence="1" id="KW-0808">Transferase</keyword>
<feature type="domain" description="N-acetyltransferase" evidence="3">
    <location>
        <begin position="1"/>
        <end position="146"/>
    </location>
</feature>
<dbReference type="InterPro" id="IPR016181">
    <property type="entry name" value="Acyl_CoA_acyltransferase"/>
</dbReference>
<evidence type="ECO:0000256" key="2">
    <source>
        <dbReference type="ARBA" id="ARBA00023315"/>
    </source>
</evidence>
<dbReference type="InterPro" id="IPR000182">
    <property type="entry name" value="GNAT_dom"/>
</dbReference>
<keyword evidence="2" id="KW-0012">Acyltransferase</keyword>
<dbReference type="Pfam" id="PF00583">
    <property type="entry name" value="Acetyltransf_1"/>
    <property type="match status" value="1"/>
</dbReference>
<keyword evidence="5" id="KW-1185">Reference proteome</keyword>
<name>A0ABR6TN18_9FIRM</name>
<evidence type="ECO:0000256" key="1">
    <source>
        <dbReference type="ARBA" id="ARBA00022679"/>
    </source>
</evidence>
<dbReference type="Gene3D" id="3.40.630.30">
    <property type="match status" value="1"/>
</dbReference>
<comment type="caution">
    <text evidence="4">The sequence shown here is derived from an EMBL/GenBank/DDBJ whole genome shotgun (WGS) entry which is preliminary data.</text>
</comment>
<evidence type="ECO:0000313" key="5">
    <source>
        <dbReference type="Proteomes" id="UP000713904"/>
    </source>
</evidence>